<comment type="subunit">
    <text evidence="2 8">Tetramer of two alpha and two beta chains.</text>
</comment>
<dbReference type="AlphaFoldDB" id="A0A4D6WP33"/>
<evidence type="ECO:0000256" key="9">
    <source>
        <dbReference type="RuleBase" id="RU003662"/>
    </source>
</evidence>
<keyword evidence="10" id="KW-0934">Plastid</keyword>
<dbReference type="UniPathway" id="UPA00035">
    <property type="reaction ID" value="UER00044"/>
</dbReference>
<evidence type="ECO:0000256" key="4">
    <source>
        <dbReference type="ARBA" id="ARBA00022822"/>
    </source>
</evidence>
<keyword evidence="4 8" id="KW-0822">Tryptophan biosynthesis</keyword>
<evidence type="ECO:0000256" key="3">
    <source>
        <dbReference type="ARBA" id="ARBA00022605"/>
    </source>
</evidence>
<dbReference type="HAMAP" id="MF_00131">
    <property type="entry name" value="Trp_synth_alpha"/>
    <property type="match status" value="1"/>
</dbReference>
<comment type="function">
    <text evidence="8">The alpha subunit is responsible for the aldol cleavage of indoleglycerol phosphate to indole and glyceraldehyde 3-phosphate.</text>
</comment>
<dbReference type="PANTHER" id="PTHR43406:SF1">
    <property type="entry name" value="TRYPTOPHAN SYNTHASE ALPHA CHAIN, CHLOROPLASTIC"/>
    <property type="match status" value="1"/>
</dbReference>
<organism evidence="10">
    <name type="scientific">Cryptopleura ramosa</name>
    <dbReference type="NCBI Taxonomy" id="131094"/>
    <lineage>
        <taxon>Eukaryota</taxon>
        <taxon>Rhodophyta</taxon>
        <taxon>Florideophyceae</taxon>
        <taxon>Rhodymeniophycidae</taxon>
        <taxon>Ceramiales</taxon>
        <taxon>Delesseriaceae</taxon>
        <taxon>Cryptopleura</taxon>
    </lineage>
</organism>
<feature type="active site" description="Proton acceptor" evidence="8">
    <location>
        <position position="49"/>
    </location>
</feature>
<comment type="catalytic activity">
    <reaction evidence="7 8">
        <text>(1S,2R)-1-C-(indol-3-yl)glycerol 3-phosphate + L-serine = D-glyceraldehyde 3-phosphate + L-tryptophan + H2O</text>
        <dbReference type="Rhea" id="RHEA:10532"/>
        <dbReference type="ChEBI" id="CHEBI:15377"/>
        <dbReference type="ChEBI" id="CHEBI:33384"/>
        <dbReference type="ChEBI" id="CHEBI:57912"/>
        <dbReference type="ChEBI" id="CHEBI:58866"/>
        <dbReference type="ChEBI" id="CHEBI:59776"/>
        <dbReference type="EC" id="4.2.1.20"/>
    </reaction>
</comment>
<dbReference type="SUPFAM" id="SSF51366">
    <property type="entry name" value="Ribulose-phoshate binding barrel"/>
    <property type="match status" value="1"/>
</dbReference>
<dbReference type="PANTHER" id="PTHR43406">
    <property type="entry name" value="TRYPTOPHAN SYNTHASE, ALPHA CHAIN"/>
    <property type="match status" value="1"/>
</dbReference>
<dbReference type="CDD" id="cd04724">
    <property type="entry name" value="Tryptophan_synthase_alpha"/>
    <property type="match status" value="1"/>
</dbReference>
<dbReference type="Pfam" id="PF00290">
    <property type="entry name" value="Trp_syntA"/>
    <property type="match status" value="1"/>
</dbReference>
<evidence type="ECO:0000256" key="7">
    <source>
        <dbReference type="ARBA" id="ARBA00049047"/>
    </source>
</evidence>
<dbReference type="PROSITE" id="PS00167">
    <property type="entry name" value="TRP_SYNTHASE_ALPHA"/>
    <property type="match status" value="1"/>
</dbReference>
<comment type="similarity">
    <text evidence="8 9">Belongs to the TrpA family.</text>
</comment>
<dbReference type="GO" id="GO:0004834">
    <property type="term" value="F:tryptophan synthase activity"/>
    <property type="evidence" value="ECO:0007669"/>
    <property type="project" value="UniProtKB-UniRule"/>
</dbReference>
<evidence type="ECO:0000256" key="6">
    <source>
        <dbReference type="ARBA" id="ARBA00023239"/>
    </source>
</evidence>
<protein>
    <recommendedName>
        <fullName evidence="8">Tryptophan synthase alpha chain</fullName>
        <ecNumber evidence="8">4.2.1.20</ecNumber>
    </recommendedName>
</protein>
<evidence type="ECO:0000256" key="1">
    <source>
        <dbReference type="ARBA" id="ARBA00004733"/>
    </source>
</evidence>
<dbReference type="NCBIfam" id="TIGR00262">
    <property type="entry name" value="trpA"/>
    <property type="match status" value="1"/>
</dbReference>
<feature type="active site" description="Proton acceptor" evidence="8">
    <location>
        <position position="60"/>
    </location>
</feature>
<name>A0A4D6WP33_9FLOR</name>
<keyword evidence="6 8" id="KW-0456">Lyase</keyword>
<proteinExistence type="inferred from homology"/>
<reference evidence="10" key="2">
    <citation type="submission" date="2019-04" db="EMBL/GenBank/DDBJ databases">
        <authorList>
            <person name="Pasella M."/>
        </authorList>
    </citation>
    <scope>NUCLEOTIDE SEQUENCE</scope>
    <source>
        <strain evidence="10">PD2928_3</strain>
    </source>
</reference>
<evidence type="ECO:0000256" key="5">
    <source>
        <dbReference type="ARBA" id="ARBA00023141"/>
    </source>
</evidence>
<dbReference type="InterPro" id="IPR013785">
    <property type="entry name" value="Aldolase_TIM"/>
</dbReference>
<dbReference type="EMBL" id="MK814635">
    <property type="protein sequence ID" value="QCI05604.1"/>
    <property type="molecule type" value="Genomic_DNA"/>
</dbReference>
<dbReference type="InterPro" id="IPR011060">
    <property type="entry name" value="RibuloseP-bd_barrel"/>
</dbReference>
<accession>A0A4D6WP33</accession>
<evidence type="ECO:0000313" key="10">
    <source>
        <dbReference type="EMBL" id="QCI05604.1"/>
    </source>
</evidence>
<reference evidence="10" key="1">
    <citation type="journal article" date="2019" name="Mol. Phylogenet. Evol.">
        <title>Morphological evolution and classification of the red algal order Ceramiales inferred using plastid phylogenomics.</title>
        <authorList>
            <person name="Diaz-Tapia P."/>
            <person name="Pasella M.M."/>
            <person name="Verbruggen H."/>
            <person name="Maggs C.A."/>
        </authorList>
    </citation>
    <scope>NUCLEOTIDE SEQUENCE</scope>
    <source>
        <strain evidence="10">PD2928_3</strain>
    </source>
</reference>
<comment type="pathway">
    <text evidence="1 8">Amino-acid biosynthesis; L-tryptophan biosynthesis; L-tryptophan from chorismate: step 5/5.</text>
</comment>
<dbReference type="InterPro" id="IPR018204">
    <property type="entry name" value="Trp_synthase_alpha_AS"/>
</dbReference>
<evidence type="ECO:0000256" key="2">
    <source>
        <dbReference type="ARBA" id="ARBA00011270"/>
    </source>
</evidence>
<sequence>MNKISQILDQKRKNSGCALIPFITAGYPNKNATIKALYELDSQGADIIELGIPYTDALADGPLIQEASEFALKQGTYIDDVLSILNQVTSILKSPIIIFTYYNPILVRGVDQFILEIYNNGAKGLIVPDLPIEEIDYLMYLCKLFHIELILFIAPTSSNKRMAQILSKSSNCIYLVSSTGVTGMRNHFNSNISDLSNYIKSKTSKLIIIGFGISNVRQASIISKWNIDGIVIGSAFINILSHFTFNSDYLIELGAFCKNIKLAIIHKNA</sequence>
<keyword evidence="5 8" id="KW-0057">Aromatic amino acid biosynthesis</keyword>
<dbReference type="EC" id="4.2.1.20" evidence="8"/>
<keyword evidence="3 8" id="KW-0028">Amino-acid biosynthesis</keyword>
<evidence type="ECO:0000256" key="8">
    <source>
        <dbReference type="HAMAP-Rule" id="MF_00131"/>
    </source>
</evidence>
<geneLocation type="plastid" evidence="10"/>
<dbReference type="InterPro" id="IPR002028">
    <property type="entry name" value="Trp_synthase_suA"/>
</dbReference>
<dbReference type="Gene3D" id="3.20.20.70">
    <property type="entry name" value="Aldolase class I"/>
    <property type="match status" value="1"/>
</dbReference>
<gene>
    <name evidence="8 10" type="primary">trpA</name>
</gene>
<dbReference type="GO" id="GO:0005829">
    <property type="term" value="C:cytosol"/>
    <property type="evidence" value="ECO:0007669"/>
    <property type="project" value="TreeGrafter"/>
</dbReference>